<comment type="pathway">
    <text evidence="3">Metabolic intermediate metabolism; (R)-mevalonate degradation; (S)-3-hydroxy-3-methylglutaryl-CoA from (R)-mevalonate: step 1/1.</text>
</comment>
<evidence type="ECO:0000256" key="3">
    <source>
        <dbReference type="RuleBase" id="RU361219"/>
    </source>
</evidence>
<dbReference type="EMBL" id="CP068108">
    <property type="protein sequence ID" value="QQU00302.1"/>
    <property type="molecule type" value="Genomic_DNA"/>
</dbReference>
<organism evidence="4 5">
    <name type="scientific">Myroides odoratus</name>
    <name type="common">Flavobacterium odoratum</name>
    <dbReference type="NCBI Taxonomy" id="256"/>
    <lineage>
        <taxon>Bacteria</taxon>
        <taxon>Pseudomonadati</taxon>
        <taxon>Bacteroidota</taxon>
        <taxon>Flavobacteriia</taxon>
        <taxon>Flavobacteriales</taxon>
        <taxon>Flavobacteriaceae</taxon>
        <taxon>Myroides</taxon>
    </lineage>
</organism>
<dbReference type="InterPro" id="IPR002202">
    <property type="entry name" value="HMG_CoA_Rdtase"/>
</dbReference>
<protein>
    <recommendedName>
        <fullName evidence="3">3-hydroxy-3-methylglutaryl coenzyme A reductase</fullName>
        <shortName evidence="3">HMG-CoA reductase</shortName>
        <ecNumber evidence="3">1.1.1.88</ecNumber>
    </recommendedName>
</protein>
<evidence type="ECO:0000313" key="4">
    <source>
        <dbReference type="EMBL" id="QQU00302.1"/>
    </source>
</evidence>
<dbReference type="InterPro" id="IPR023076">
    <property type="entry name" value="HMG_CoA_Rdtase_CS"/>
</dbReference>
<dbReference type="GO" id="GO:0015936">
    <property type="term" value="P:coenzyme A metabolic process"/>
    <property type="evidence" value="ECO:0007669"/>
    <property type="project" value="InterPro"/>
</dbReference>
<evidence type="ECO:0000313" key="5">
    <source>
        <dbReference type="Proteomes" id="UP000596202"/>
    </source>
</evidence>
<dbReference type="InterPro" id="IPR004553">
    <property type="entry name" value="HMG_CoA_Rdtase_bac-typ"/>
</dbReference>
<dbReference type="CDD" id="cd00644">
    <property type="entry name" value="HMG-CoA_reductase_classII"/>
    <property type="match status" value="1"/>
</dbReference>
<dbReference type="InterPro" id="IPR009029">
    <property type="entry name" value="HMG_CoA_Rdtase_sub-bd_dom_sf"/>
</dbReference>
<dbReference type="Gene3D" id="3.90.770.10">
    <property type="entry name" value="3-hydroxy-3-methylglutaryl-coenzyme A Reductase, Chain A, domain 2"/>
    <property type="match status" value="2"/>
</dbReference>
<dbReference type="EC" id="1.1.1.88" evidence="3"/>
<reference evidence="4 5" key="1">
    <citation type="submission" date="2021-01" db="EMBL/GenBank/DDBJ databases">
        <title>FDA dAtabase for Regulatory Grade micrObial Sequences (FDA-ARGOS): Supporting development and validation of Infectious Disease Dx tests.</title>
        <authorList>
            <person name="Sproer C."/>
            <person name="Gronow S."/>
            <person name="Severitt S."/>
            <person name="Schroder I."/>
            <person name="Tallon L."/>
            <person name="Sadzewicz L."/>
            <person name="Zhao X."/>
            <person name="Boylan J."/>
            <person name="Ott S."/>
            <person name="Bowen H."/>
            <person name="Vavikolanu K."/>
            <person name="Mehta A."/>
            <person name="Aluvathingal J."/>
            <person name="Nadendla S."/>
            <person name="Lowell S."/>
            <person name="Myers T."/>
            <person name="Yan Y."/>
            <person name="Sichtig H."/>
        </authorList>
    </citation>
    <scope>NUCLEOTIDE SEQUENCE [LARGE SCALE GENOMIC DNA]</scope>
    <source>
        <strain evidence="4 5">FDAARGOS_1131</strain>
    </source>
</reference>
<dbReference type="RefSeq" id="WP_002989536.1">
    <property type="nucleotide sequence ID" value="NZ_CP068108.1"/>
</dbReference>
<dbReference type="AlphaFoldDB" id="A0A9Q7E8T1"/>
<dbReference type="InterPro" id="IPR023074">
    <property type="entry name" value="HMG_CoA_Rdtase_cat_sf"/>
</dbReference>
<evidence type="ECO:0000256" key="1">
    <source>
        <dbReference type="ARBA" id="ARBA00007661"/>
    </source>
</evidence>
<keyword evidence="2 3" id="KW-0560">Oxidoreductase</keyword>
<dbReference type="NCBIfam" id="TIGR00532">
    <property type="entry name" value="HMG_CoA_R_NAD"/>
    <property type="match status" value="1"/>
</dbReference>
<dbReference type="PRINTS" id="PR00071">
    <property type="entry name" value="HMGCOARDTASE"/>
</dbReference>
<dbReference type="Pfam" id="PF00368">
    <property type="entry name" value="HMG-CoA_red"/>
    <property type="match status" value="1"/>
</dbReference>
<evidence type="ECO:0000256" key="2">
    <source>
        <dbReference type="ARBA" id="ARBA00023002"/>
    </source>
</evidence>
<gene>
    <name evidence="4" type="ORF">I6I88_00565</name>
</gene>
<dbReference type="SUPFAM" id="SSF56542">
    <property type="entry name" value="Substrate-binding domain of HMG-CoA reductase"/>
    <property type="match status" value="1"/>
</dbReference>
<dbReference type="GO" id="GO:0140643">
    <property type="term" value="F:hydroxymethylglutaryl-CoA reductase (NADH) activity"/>
    <property type="evidence" value="ECO:0007669"/>
    <property type="project" value="UniProtKB-EC"/>
</dbReference>
<dbReference type="Proteomes" id="UP000596202">
    <property type="component" value="Chromosome"/>
</dbReference>
<proteinExistence type="inferred from homology"/>
<keyword evidence="3" id="KW-0520">NAD</keyword>
<comment type="similarity">
    <text evidence="1 3">Belongs to the HMG-CoA reductase family.</text>
</comment>
<dbReference type="OrthoDB" id="9764892at2"/>
<dbReference type="GeneID" id="93526119"/>
<name>A0A9Q7E8T1_MYROD</name>
<dbReference type="InterPro" id="IPR009023">
    <property type="entry name" value="HMG_CoA_Rdtase_NAD(P)-bd_sf"/>
</dbReference>
<dbReference type="SUPFAM" id="SSF55035">
    <property type="entry name" value="NAD-binding domain of HMG-CoA reductase"/>
    <property type="match status" value="1"/>
</dbReference>
<accession>A0A9Q7E8T1</accession>
<comment type="catalytic activity">
    <reaction evidence="3">
        <text>(R)-mevalonate + 2 NAD(+) + CoA = (3S)-3-hydroxy-3-methylglutaryl-CoA + 2 NADH + 2 H(+)</text>
        <dbReference type="Rhea" id="RHEA:14833"/>
        <dbReference type="ChEBI" id="CHEBI:15378"/>
        <dbReference type="ChEBI" id="CHEBI:36464"/>
        <dbReference type="ChEBI" id="CHEBI:43074"/>
        <dbReference type="ChEBI" id="CHEBI:57287"/>
        <dbReference type="ChEBI" id="CHEBI:57540"/>
        <dbReference type="ChEBI" id="CHEBI:57945"/>
        <dbReference type="EC" id="1.1.1.88"/>
    </reaction>
</comment>
<sequence>MIGSINGFSKLNKEEKINWIAKTYLNNQEAVVDLIKQYWNSDEELQKLHDEFIENTITNFYLPLGVAPNFLINATWYTIPMVIEESSVVAAASKAAKFWADRGGFKASILNTEKIGQVHFIYKGEKQKLEQFIESIQGVFLTDTFSITQNMQKRGGGILSITLRDKTDAIPNYYQLHVTFETKDSMGANFINSCLEQMATTLKREALQYAAFTEDEKAIDVVMSILSNYVPNCVVRAEVSCPVEELKSSEIQDPVLFAEKFVQAVRIAEIEPFRAVTHNKGVMNGVDAVVLATGNDFRAIEAGVHAYASRNGQYSSLSHASIEAGIFRFWIDLPLAVGTVGGLTSLHPMVKIALQMLQKPSATQLMQIIAVAGLAQNFAAVKSLTTTGIQQGHMKMHLMNILNQFKATDEERVKVVTHFEKNVVSHSAVVELLETLRK</sequence>
<dbReference type="PROSITE" id="PS50065">
    <property type="entry name" value="HMG_COA_REDUCTASE_4"/>
    <property type="match status" value="1"/>
</dbReference>
<dbReference type="GO" id="GO:0004420">
    <property type="term" value="F:hydroxymethylglutaryl-CoA reductase (NADPH) activity"/>
    <property type="evidence" value="ECO:0007669"/>
    <property type="project" value="InterPro"/>
</dbReference>
<dbReference type="PROSITE" id="PS00066">
    <property type="entry name" value="HMG_COA_REDUCTASE_1"/>
    <property type="match status" value="1"/>
</dbReference>
<dbReference type="PANTHER" id="PTHR10572">
    <property type="entry name" value="3-HYDROXY-3-METHYLGLUTARYL-COENZYME A REDUCTASE"/>
    <property type="match status" value="1"/>
</dbReference>
<dbReference type="Gene3D" id="1.10.8.660">
    <property type="match status" value="1"/>
</dbReference>
<dbReference type="PANTHER" id="PTHR10572:SF24">
    <property type="entry name" value="3-HYDROXY-3-METHYLGLUTARYL-COENZYME A REDUCTASE"/>
    <property type="match status" value="1"/>
</dbReference>